<dbReference type="OrthoDB" id="2684236at2759"/>
<evidence type="ECO:0000313" key="1">
    <source>
        <dbReference type="EMBL" id="CAD2213888.1"/>
    </source>
</evidence>
<gene>
    <name evidence="1" type="ORF">ADEAN_000133200</name>
</gene>
<dbReference type="VEuPathDB" id="TriTrypDB:ADEAN_000133200"/>
<proteinExistence type="predicted"/>
<sequence length="404" mass="45293">MTPATSLAQLSSILSQSVAIVQSLWGRAGNSGTASRVAIQMQIIEYITWVFETLVPMPLPPGTAPDTVPEEERHMVASFYTTDSFSSTGDADVQQQLLSDLRYLQLSFGNAWQAVEIPTRGFDSERCLISMTMLIVFDAILRNSRGSKKATLIATLIQSEGGYYPSTSLGKSNLSFTSVAATMELNRPTLLIMRAGLLRYIDYQKENLQHELFDLRMPDKLEVSKNDNTITFIRLILDNAGYQLEECGGMPGRTEMDKLTEWLVNNRSPIARDHTAFVLLRDMVILAKFLGTMEMRDAQLLRRRKEMDPLASWYISFDEGGPGRQMSAGWRTQPMPLKWECAMVRGRDMDKADIIVQGFGQREVHYGEGLVLHSPIAVDRLVEVDRPTEDDVLHATSLPKLAGY</sequence>
<dbReference type="EMBL" id="LR877146">
    <property type="protein sequence ID" value="CAD2213888.1"/>
    <property type="molecule type" value="Genomic_DNA"/>
</dbReference>
<evidence type="ECO:0000313" key="2">
    <source>
        <dbReference type="Proteomes" id="UP000515908"/>
    </source>
</evidence>
<protein>
    <submittedName>
        <fullName evidence="1">Uncharacterized protein</fullName>
    </submittedName>
</protein>
<dbReference type="Proteomes" id="UP000515908">
    <property type="component" value="Chromosome 02"/>
</dbReference>
<keyword evidence="2" id="KW-1185">Reference proteome</keyword>
<accession>A0A7G2C264</accession>
<name>A0A7G2C264_9TRYP</name>
<organism evidence="1 2">
    <name type="scientific">Angomonas deanei</name>
    <dbReference type="NCBI Taxonomy" id="59799"/>
    <lineage>
        <taxon>Eukaryota</taxon>
        <taxon>Discoba</taxon>
        <taxon>Euglenozoa</taxon>
        <taxon>Kinetoplastea</taxon>
        <taxon>Metakinetoplastina</taxon>
        <taxon>Trypanosomatida</taxon>
        <taxon>Trypanosomatidae</taxon>
        <taxon>Strigomonadinae</taxon>
        <taxon>Angomonas</taxon>
    </lineage>
</organism>
<reference evidence="1 2" key="1">
    <citation type="submission" date="2020-08" db="EMBL/GenBank/DDBJ databases">
        <authorList>
            <person name="Newling K."/>
            <person name="Davey J."/>
            <person name="Forrester S."/>
        </authorList>
    </citation>
    <scope>NUCLEOTIDE SEQUENCE [LARGE SCALE GENOMIC DNA]</scope>
    <source>
        <strain evidence="2">Crithidia deanei Carvalho (ATCC PRA-265)</strain>
    </source>
</reference>
<dbReference type="AlphaFoldDB" id="A0A7G2C264"/>